<dbReference type="STRING" id="1038014.SAMN04487910_3192"/>
<dbReference type="AlphaFoldDB" id="A0A1H7SKZ2"/>
<reference evidence="1 2" key="1">
    <citation type="submission" date="2016-10" db="EMBL/GenBank/DDBJ databases">
        <authorList>
            <person name="de Groot N.N."/>
        </authorList>
    </citation>
    <scope>NUCLEOTIDE SEQUENCE [LARGE SCALE GENOMIC DNA]</scope>
    <source>
        <strain evidence="1 2">DSM 25232</strain>
    </source>
</reference>
<keyword evidence="2" id="KW-1185">Reference proteome</keyword>
<sequence length="123" mass="14463">MKKHIVKDILNYILTENDIIKPDLINASNYKDANEVINYLKKGGKISTVSSERQCEYCGELAGSINYYTDGTWVWPEWLSHYVIKHQIKLPFDFVEQIINNNYDGELVQKIVNQELEIQFYEE</sequence>
<proteinExistence type="predicted"/>
<dbReference type="Proteomes" id="UP000198521">
    <property type="component" value="Unassembled WGS sequence"/>
</dbReference>
<organism evidence="1 2">
    <name type="scientific">Aquimarina amphilecti</name>
    <dbReference type="NCBI Taxonomy" id="1038014"/>
    <lineage>
        <taxon>Bacteria</taxon>
        <taxon>Pseudomonadati</taxon>
        <taxon>Bacteroidota</taxon>
        <taxon>Flavobacteriia</taxon>
        <taxon>Flavobacteriales</taxon>
        <taxon>Flavobacteriaceae</taxon>
        <taxon>Aquimarina</taxon>
    </lineage>
</organism>
<evidence type="ECO:0000313" key="2">
    <source>
        <dbReference type="Proteomes" id="UP000198521"/>
    </source>
</evidence>
<accession>A0A1H7SKZ2</accession>
<dbReference type="RefSeq" id="WP_091410265.1">
    <property type="nucleotide sequence ID" value="NZ_FOAB01000005.1"/>
</dbReference>
<evidence type="ECO:0000313" key="1">
    <source>
        <dbReference type="EMBL" id="SEL72776.1"/>
    </source>
</evidence>
<dbReference type="OrthoDB" id="275232at2"/>
<name>A0A1H7SKZ2_AQUAM</name>
<gene>
    <name evidence="1" type="ORF">SAMN04487910_3192</name>
</gene>
<protein>
    <submittedName>
        <fullName evidence="1">Uncharacterized protein</fullName>
    </submittedName>
</protein>
<dbReference type="EMBL" id="FOAB01000005">
    <property type="protein sequence ID" value="SEL72776.1"/>
    <property type="molecule type" value="Genomic_DNA"/>
</dbReference>